<name>A0A810B1T2_9BRAD</name>
<keyword evidence="1 2" id="KW-0597">Phosphoprotein</keyword>
<dbReference type="Gene3D" id="3.40.50.2300">
    <property type="match status" value="1"/>
</dbReference>
<protein>
    <submittedName>
        <fullName evidence="4">Response regulator</fullName>
    </submittedName>
</protein>
<dbReference type="InterPro" id="IPR011006">
    <property type="entry name" value="CheY-like_superfamily"/>
</dbReference>
<feature type="modified residue" description="4-aspartylphosphate" evidence="2">
    <location>
        <position position="56"/>
    </location>
</feature>
<evidence type="ECO:0000256" key="2">
    <source>
        <dbReference type="PROSITE-ProRule" id="PRU00169"/>
    </source>
</evidence>
<evidence type="ECO:0000256" key="1">
    <source>
        <dbReference type="ARBA" id="ARBA00022553"/>
    </source>
</evidence>
<evidence type="ECO:0000313" key="4">
    <source>
        <dbReference type="EMBL" id="BCE70242.1"/>
    </source>
</evidence>
<dbReference type="PANTHER" id="PTHR44591:SF21">
    <property type="entry name" value="TWO-COMPONENT RESPONSE REGULATOR"/>
    <property type="match status" value="1"/>
</dbReference>
<dbReference type="PROSITE" id="PS50110">
    <property type="entry name" value="RESPONSE_REGULATORY"/>
    <property type="match status" value="1"/>
</dbReference>
<dbReference type="InterPro" id="IPR050595">
    <property type="entry name" value="Bact_response_regulator"/>
</dbReference>
<feature type="domain" description="Response regulatory" evidence="3">
    <location>
        <begin position="5"/>
        <end position="111"/>
    </location>
</feature>
<proteinExistence type="predicted"/>
<gene>
    <name evidence="4" type="ORF">XF8B_03530</name>
</gene>
<dbReference type="SMART" id="SM00448">
    <property type="entry name" value="REC"/>
    <property type="match status" value="1"/>
</dbReference>
<dbReference type="SUPFAM" id="SSF52172">
    <property type="entry name" value="CheY-like"/>
    <property type="match status" value="1"/>
</dbReference>
<accession>A0A810B1T2</accession>
<dbReference type="InterPro" id="IPR001789">
    <property type="entry name" value="Sig_transdc_resp-reg_receiver"/>
</dbReference>
<dbReference type="PANTHER" id="PTHR44591">
    <property type="entry name" value="STRESS RESPONSE REGULATOR PROTEIN 1"/>
    <property type="match status" value="1"/>
</dbReference>
<evidence type="ECO:0000259" key="3">
    <source>
        <dbReference type="PROSITE" id="PS50110"/>
    </source>
</evidence>
<organism evidence="4">
    <name type="scientific">Bradyrhizobium diazoefficiens</name>
    <dbReference type="NCBI Taxonomy" id="1355477"/>
    <lineage>
        <taxon>Bacteria</taxon>
        <taxon>Pseudomonadati</taxon>
        <taxon>Pseudomonadota</taxon>
        <taxon>Alphaproteobacteria</taxon>
        <taxon>Hyphomicrobiales</taxon>
        <taxon>Nitrobacteraceae</taxon>
        <taxon>Bradyrhizobium</taxon>
    </lineage>
</organism>
<dbReference type="Pfam" id="PF00072">
    <property type="entry name" value="Response_reg"/>
    <property type="match status" value="1"/>
</dbReference>
<dbReference type="GO" id="GO:0000160">
    <property type="term" value="P:phosphorelay signal transduction system"/>
    <property type="evidence" value="ECO:0007669"/>
    <property type="project" value="InterPro"/>
</dbReference>
<dbReference type="AlphaFoldDB" id="A0A810B1T2"/>
<dbReference type="EMBL" id="AP023097">
    <property type="protein sequence ID" value="BCE70242.1"/>
    <property type="molecule type" value="Genomic_DNA"/>
</dbReference>
<sequence length="111" mass="12089">MSNFVTLLVEDDPLQREIMSDLLRDEGFEVVECATAEAAELIVASTGPELQAVVTDHNLAGNMTGLDLADYARERHPLLNIVVMSGKVVDRLPPRTVFLQKPFAPGDAVRG</sequence>
<reference evidence="4" key="1">
    <citation type="submission" date="2020-05" db="EMBL/GenBank/DDBJ databases">
        <title>Complete genome sequence of Bradyrhizobium diazoefficiens XF8 isolated from soybean nodule.</title>
        <authorList>
            <person name="Noda R."/>
            <person name="Kakizaki K."/>
            <person name="Minamisawa K."/>
        </authorList>
    </citation>
    <scope>NUCLEOTIDE SEQUENCE</scope>
    <source>
        <strain evidence="4">XF8</strain>
    </source>
</reference>